<evidence type="ECO:0000313" key="3">
    <source>
        <dbReference type="Proteomes" id="UP000523431"/>
    </source>
</evidence>
<proteinExistence type="predicted"/>
<dbReference type="EMBL" id="JACIHU010000002">
    <property type="protein sequence ID" value="MBB4478753.1"/>
    <property type="molecule type" value="Genomic_DNA"/>
</dbReference>
<reference evidence="3 4" key="1">
    <citation type="submission" date="2020-08" db="EMBL/GenBank/DDBJ databases">
        <title>Genomic Encyclopedia of Type Strains, Phase IV (KMG-V): Genome sequencing to study the core and pangenomes of soil and plant-associated prokaryotes.</title>
        <authorList>
            <person name="Whitman W."/>
        </authorList>
    </citation>
    <scope>NUCLEOTIDE SEQUENCE [LARGE SCALE GENOMIC DNA]</scope>
    <source>
        <strain evidence="1 4">SEMIA 471</strain>
        <strain evidence="2 3">SEMIA 489</strain>
    </source>
</reference>
<protein>
    <submittedName>
        <fullName evidence="2">Uncharacterized protein</fullName>
    </submittedName>
</protein>
<organism evidence="2 3">
    <name type="scientific">Rhizobium etli</name>
    <dbReference type="NCBI Taxonomy" id="29449"/>
    <lineage>
        <taxon>Bacteria</taxon>
        <taxon>Pseudomonadati</taxon>
        <taxon>Pseudomonadota</taxon>
        <taxon>Alphaproteobacteria</taxon>
        <taxon>Hyphomicrobiales</taxon>
        <taxon>Rhizobiaceae</taxon>
        <taxon>Rhizobium/Agrobacterium group</taxon>
        <taxon>Rhizobium</taxon>
    </lineage>
</organism>
<name>A0A7W7EDP6_RHIET</name>
<gene>
    <name evidence="1" type="ORF">GGE46_001321</name>
    <name evidence="2" type="ORF">GGE57_001789</name>
</gene>
<accession>A0A7W7EDP6</accession>
<dbReference type="AlphaFoldDB" id="A0A7W7EDP6"/>
<dbReference type="Proteomes" id="UP000557344">
    <property type="component" value="Unassembled WGS sequence"/>
</dbReference>
<dbReference type="Proteomes" id="UP000523431">
    <property type="component" value="Unassembled WGS sequence"/>
</dbReference>
<evidence type="ECO:0000313" key="4">
    <source>
        <dbReference type="Proteomes" id="UP000557344"/>
    </source>
</evidence>
<sequence>MGLIAISYFAGFVIEQVPSERLVMTVPSGRVMLAVEKLSTLPELAEEPAEADDEDEPADPLPVVVEEDTCPLPAVTVVEVLPACD</sequence>
<evidence type="ECO:0000313" key="2">
    <source>
        <dbReference type="EMBL" id="MBB4535053.1"/>
    </source>
</evidence>
<dbReference type="EMBL" id="JACIID010000002">
    <property type="protein sequence ID" value="MBB4535053.1"/>
    <property type="molecule type" value="Genomic_DNA"/>
</dbReference>
<evidence type="ECO:0000313" key="1">
    <source>
        <dbReference type="EMBL" id="MBB4478753.1"/>
    </source>
</evidence>
<comment type="caution">
    <text evidence="2">The sequence shown here is derived from an EMBL/GenBank/DDBJ whole genome shotgun (WGS) entry which is preliminary data.</text>
</comment>